<organism evidence="6">
    <name type="scientific">Picea sitchensis</name>
    <name type="common">Sitka spruce</name>
    <name type="synonym">Pinus sitchensis</name>
    <dbReference type="NCBI Taxonomy" id="3332"/>
    <lineage>
        <taxon>Eukaryota</taxon>
        <taxon>Viridiplantae</taxon>
        <taxon>Streptophyta</taxon>
        <taxon>Embryophyta</taxon>
        <taxon>Tracheophyta</taxon>
        <taxon>Spermatophyta</taxon>
        <taxon>Pinopsida</taxon>
        <taxon>Pinidae</taxon>
        <taxon>Conifers I</taxon>
        <taxon>Pinales</taxon>
        <taxon>Pinaceae</taxon>
        <taxon>Picea</taxon>
    </lineage>
</organism>
<name>B8LPJ2_PICSI</name>
<feature type="domain" description="Glycosyltransferase N-terminal" evidence="5">
    <location>
        <begin position="8"/>
        <end position="106"/>
    </location>
</feature>
<dbReference type="PANTHER" id="PTHR48047:SF107">
    <property type="entry name" value="UDP-GLYCOSYLTRANSFERASE 92A1-LIKE"/>
    <property type="match status" value="1"/>
</dbReference>
<dbReference type="Gene3D" id="3.40.50.2000">
    <property type="entry name" value="Glycogen Phosphorylase B"/>
    <property type="match status" value="2"/>
</dbReference>
<reference evidence="6" key="1">
    <citation type="submission" date="2007-06" db="EMBL/GenBank/DDBJ databases">
        <title>Full length cDNA sequences from Sitka Spruce (Picea sitchensis).</title>
        <authorList>
            <person name="Ralph S.G."/>
            <person name="Chun H.E."/>
            <person name="Liao N."/>
            <person name="Ali J."/>
            <person name="Reid K."/>
            <person name="Kolosova N."/>
            <person name="Cooper N."/>
            <person name="Cullis C."/>
            <person name="Jancsik S."/>
            <person name="Moore R."/>
            <person name="Mayo M."/>
            <person name="Wagner S."/>
            <person name="Holt R.A."/>
            <person name="Jones S.J.M."/>
            <person name="Marra M.A."/>
            <person name="Ritland C.E."/>
            <person name="Ritland K."/>
            <person name="Bohlmann J."/>
        </authorList>
    </citation>
    <scope>NUCLEOTIDE SEQUENCE</scope>
    <source>
        <tissue evidence="6">Green portion of the leader tissue</tissue>
    </source>
</reference>
<dbReference type="InterPro" id="IPR002213">
    <property type="entry name" value="UDP_glucos_trans"/>
</dbReference>
<evidence type="ECO:0000256" key="3">
    <source>
        <dbReference type="RuleBase" id="RU003718"/>
    </source>
</evidence>
<sequence>MEESKPHVVAVPFMGQGHLIPFMELAKLLASQGLTVSYITTPGNAKRLEPQFQGSNLDIRLVTLPMPSVEGLPPGVESSDNVPYNFFEKLVDSSHKLAGPFEEWLEQQMSAKEIPHYPPAISCIIGDMTTGWIHRSGDKFGIPIVVFYTAGAFAWSVMHSVFNYMPQKSVEGDDELFDVPELSFDLKMRKSDLTPAQRDPDSFPRWAFVTESINQSMEGRGILINTFYELDSSGIHQIRSLTRKPVWSIGPILSPAAFDDTVIDRRFINSRGKAADIDEEECLRWLYSRPPQSVVFVCLGSQFILNDKQICALATGLEGSGQAFVWAITRPQTEPKPTATEVGLPKGFEERTRDRGLIIWGWAPQLLILSHPSIGAFLSHCGWNSTLESVSMGIPMITWPMIADQPYNSKLLEERLGVAIRICAGVNSVPNEEEVRRAVTMLLAEEEGKTMRRKAQELRKHAKIAVNKEGSSFTDLQDFVRDMQQLHQNRIGMPEFEG</sequence>
<dbReference type="PANTHER" id="PTHR48047">
    <property type="entry name" value="GLYCOSYLTRANSFERASE"/>
    <property type="match status" value="1"/>
</dbReference>
<dbReference type="FunFam" id="3.40.50.2000:FF:000060">
    <property type="entry name" value="Glycosyltransferase"/>
    <property type="match status" value="1"/>
</dbReference>
<accession>B8LPJ2</accession>
<keyword evidence="3" id="KW-0328">Glycosyltransferase</keyword>
<dbReference type="SUPFAM" id="SSF53756">
    <property type="entry name" value="UDP-Glycosyltransferase/glycogen phosphorylase"/>
    <property type="match status" value="1"/>
</dbReference>
<proteinExistence type="evidence at transcript level"/>
<protein>
    <recommendedName>
        <fullName evidence="4">Glycosyltransferase</fullName>
        <ecNumber evidence="4">2.4.1.-</ecNumber>
    </recommendedName>
</protein>
<dbReference type="Pfam" id="PF00201">
    <property type="entry name" value="UDPGT"/>
    <property type="match status" value="1"/>
</dbReference>
<evidence type="ECO:0000259" key="5">
    <source>
        <dbReference type="Pfam" id="PF26168"/>
    </source>
</evidence>
<evidence type="ECO:0000256" key="2">
    <source>
        <dbReference type="ARBA" id="ARBA00022679"/>
    </source>
</evidence>
<dbReference type="GO" id="GO:0035251">
    <property type="term" value="F:UDP-glucosyltransferase activity"/>
    <property type="evidence" value="ECO:0007669"/>
    <property type="project" value="TreeGrafter"/>
</dbReference>
<dbReference type="CDD" id="cd03784">
    <property type="entry name" value="GT1_Gtf-like"/>
    <property type="match status" value="1"/>
</dbReference>
<evidence type="ECO:0000313" key="6">
    <source>
        <dbReference type="EMBL" id="ABR17572.1"/>
    </source>
</evidence>
<keyword evidence="2 3" id="KW-0808">Transferase</keyword>
<dbReference type="PROSITE" id="PS00375">
    <property type="entry name" value="UDPGT"/>
    <property type="match status" value="1"/>
</dbReference>
<evidence type="ECO:0000256" key="1">
    <source>
        <dbReference type="ARBA" id="ARBA00009995"/>
    </source>
</evidence>
<comment type="similarity">
    <text evidence="1 3">Belongs to the UDP-glycosyltransferase family.</text>
</comment>
<dbReference type="InterPro" id="IPR058980">
    <property type="entry name" value="Glyco_transf_N"/>
</dbReference>
<dbReference type="CAZy" id="GT1">
    <property type="family name" value="Glycosyltransferase Family 1"/>
</dbReference>
<evidence type="ECO:0000256" key="4">
    <source>
        <dbReference type="RuleBase" id="RU362057"/>
    </source>
</evidence>
<dbReference type="EMBL" id="EF677768">
    <property type="protein sequence ID" value="ABR17572.1"/>
    <property type="molecule type" value="mRNA"/>
</dbReference>
<dbReference type="InterPro" id="IPR035595">
    <property type="entry name" value="UDP_glycos_trans_CS"/>
</dbReference>
<dbReference type="AlphaFoldDB" id="B8LPJ2"/>
<dbReference type="EC" id="2.4.1.-" evidence="4"/>
<dbReference type="Pfam" id="PF26168">
    <property type="entry name" value="Glyco_transf_N"/>
    <property type="match status" value="1"/>
</dbReference>